<dbReference type="EMBL" id="CAJPIZ010025560">
    <property type="protein sequence ID" value="CAG2118785.1"/>
    <property type="molecule type" value="Genomic_DNA"/>
</dbReference>
<dbReference type="EMBL" id="OC880135">
    <property type="protein sequence ID" value="CAD7641601.1"/>
    <property type="molecule type" value="Genomic_DNA"/>
</dbReference>
<feature type="non-terminal residue" evidence="1">
    <location>
        <position position="188"/>
    </location>
</feature>
<protein>
    <submittedName>
        <fullName evidence="1">Uncharacterized protein</fullName>
    </submittedName>
</protein>
<reference evidence="1" key="1">
    <citation type="submission" date="2020-11" db="EMBL/GenBank/DDBJ databases">
        <authorList>
            <person name="Tran Van P."/>
        </authorList>
    </citation>
    <scope>NUCLEOTIDE SEQUENCE</scope>
</reference>
<dbReference type="OrthoDB" id="10062522at2759"/>
<name>A0A7R9LIL9_9ACAR</name>
<evidence type="ECO:0000313" key="1">
    <source>
        <dbReference type="EMBL" id="CAD7641601.1"/>
    </source>
</evidence>
<keyword evidence="2" id="KW-1185">Reference proteome</keyword>
<accession>A0A7R9LIL9</accession>
<organism evidence="1">
    <name type="scientific">Medioppia subpectinata</name>
    <dbReference type="NCBI Taxonomy" id="1979941"/>
    <lineage>
        <taxon>Eukaryota</taxon>
        <taxon>Metazoa</taxon>
        <taxon>Ecdysozoa</taxon>
        <taxon>Arthropoda</taxon>
        <taxon>Chelicerata</taxon>
        <taxon>Arachnida</taxon>
        <taxon>Acari</taxon>
        <taxon>Acariformes</taxon>
        <taxon>Sarcoptiformes</taxon>
        <taxon>Oribatida</taxon>
        <taxon>Brachypylina</taxon>
        <taxon>Oppioidea</taxon>
        <taxon>Oppiidae</taxon>
        <taxon>Medioppia</taxon>
    </lineage>
</organism>
<gene>
    <name evidence="1" type="ORF">OSB1V03_LOCUS18735</name>
</gene>
<dbReference type="Proteomes" id="UP000759131">
    <property type="component" value="Unassembled WGS sequence"/>
</dbReference>
<dbReference type="AlphaFoldDB" id="A0A7R9LIL9"/>
<evidence type="ECO:0000313" key="2">
    <source>
        <dbReference type="Proteomes" id="UP000759131"/>
    </source>
</evidence>
<proteinExistence type="predicted"/>
<sequence length="188" mass="20916">MSDNSVDNTSVWSLMSLCTVCGKPLLDSHKSCPQLMPCCQPSSSAAKQLMNRFIHTNSEFQIRHSKSDPVIHSSAKSCKLYIERSDCETNSELNAEIDTTLLYPHWFSSSSSSLTSLDSTISAEDLIHEMVTIEGLRTLYNSCFECGVSWHQNHVTLDCSECGGYAMSRPCPECDGKCDSQWQRNLTA</sequence>